<proteinExistence type="predicted"/>
<organism evidence="1 2">
    <name type="scientific">Segatella hominis</name>
    <dbReference type="NCBI Taxonomy" id="2518605"/>
    <lineage>
        <taxon>Bacteria</taxon>
        <taxon>Pseudomonadati</taxon>
        <taxon>Bacteroidota</taxon>
        <taxon>Bacteroidia</taxon>
        <taxon>Bacteroidales</taxon>
        <taxon>Prevotellaceae</taxon>
        <taxon>Segatella</taxon>
    </lineage>
</organism>
<keyword evidence="2" id="KW-1185">Reference proteome</keyword>
<gene>
    <name evidence="1" type="ORF">EXN75_12910</name>
</gene>
<dbReference type="OrthoDB" id="1088148at2"/>
<sequence>MNKLLKIFCFCGLFCLWNCCKNSIHPNLINKKVCKQILVKNYFDDNEYIINDDISIQELYELLQDATLCDIIKLPPRLVLTIKGTNYHQTFFICDNYIKDDKRKIYRCKKNIEKELKKIIKDNRSHNGLERSEWQAVYRKYSFLFVFLSQALHYLQQILTFGPYQM</sequence>
<accession>A0A4Y8VC13</accession>
<evidence type="ECO:0000313" key="2">
    <source>
        <dbReference type="Proteomes" id="UP000297872"/>
    </source>
</evidence>
<dbReference type="EMBL" id="SGVY01000041">
    <property type="protein sequence ID" value="TFH77244.1"/>
    <property type="molecule type" value="Genomic_DNA"/>
</dbReference>
<dbReference type="RefSeq" id="WP_134844124.1">
    <property type="nucleotide sequence ID" value="NZ_SGVY01000041.1"/>
</dbReference>
<comment type="caution">
    <text evidence="1">The sequence shown here is derived from an EMBL/GenBank/DDBJ whole genome shotgun (WGS) entry which is preliminary data.</text>
</comment>
<dbReference type="Proteomes" id="UP000297872">
    <property type="component" value="Unassembled WGS sequence"/>
</dbReference>
<dbReference type="GeneID" id="302996171"/>
<dbReference type="AlphaFoldDB" id="A0A4Y8VC13"/>
<evidence type="ECO:0000313" key="1">
    <source>
        <dbReference type="EMBL" id="TFH77244.1"/>
    </source>
</evidence>
<reference evidence="1 2" key="1">
    <citation type="submission" date="2019-02" db="EMBL/GenBank/DDBJ databases">
        <title>Draft Genome Sequence of the Prevotella sp. BCRC 81118, Isolated from Human Feces.</title>
        <authorList>
            <person name="Huang C.-H."/>
        </authorList>
    </citation>
    <scope>NUCLEOTIDE SEQUENCE [LARGE SCALE GENOMIC DNA]</scope>
    <source>
        <strain evidence="1 2">BCRC 81118</strain>
    </source>
</reference>
<name>A0A4Y8VC13_9BACT</name>
<protein>
    <submittedName>
        <fullName evidence="1">Uncharacterized protein</fullName>
    </submittedName>
</protein>